<dbReference type="GO" id="GO:0033314">
    <property type="term" value="P:mitotic DNA replication checkpoint signaling"/>
    <property type="evidence" value="ECO:0007669"/>
    <property type="project" value="Ensembl"/>
</dbReference>
<evidence type="ECO:0000256" key="5">
    <source>
        <dbReference type="SAM" id="MobiDB-lite"/>
    </source>
</evidence>
<dbReference type="HOGENOM" id="CLU_021567_0_0_1"/>
<evidence type="ECO:0000256" key="2">
    <source>
        <dbReference type="ARBA" id="ARBA00022473"/>
    </source>
</evidence>
<accession>G1NNW6</accession>
<dbReference type="Proteomes" id="UP000001645">
    <property type="component" value="Chromosome 1"/>
</dbReference>
<keyword evidence="7" id="KW-1185">Reference proteome</keyword>
<dbReference type="GO" id="GO:0033260">
    <property type="term" value="P:nuclear DNA replication"/>
    <property type="evidence" value="ECO:0007669"/>
    <property type="project" value="TreeGrafter"/>
</dbReference>
<evidence type="ECO:0000313" key="7">
    <source>
        <dbReference type="Proteomes" id="UP000001645"/>
    </source>
</evidence>
<dbReference type="PRINTS" id="PR02064">
    <property type="entry name" value="DONSON"/>
</dbReference>
<dbReference type="Bgee" id="ENSMGAG00000014525">
    <property type="expression patterns" value="Expressed in bursa of Fabricius and 16 other cell types or tissues"/>
</dbReference>
<comment type="similarity">
    <text evidence="4">Belongs to the DONSON family.</text>
</comment>
<evidence type="ECO:0000256" key="3">
    <source>
        <dbReference type="ARBA" id="ARBA00023242"/>
    </source>
</evidence>
<keyword evidence="2" id="KW-0217">Developmental protein</keyword>
<protein>
    <submittedName>
        <fullName evidence="6">DNA replication fork stabilization factor DONSON</fullName>
    </submittedName>
</protein>
<proteinExistence type="inferred from homology"/>
<dbReference type="GO" id="GO:0007095">
    <property type="term" value="P:mitotic G2 DNA damage checkpoint signaling"/>
    <property type="evidence" value="ECO:0007669"/>
    <property type="project" value="Ensembl"/>
</dbReference>
<name>G1NNW6_MELGA</name>
<dbReference type="InParanoid" id="G1NNW6"/>
<dbReference type="InterPro" id="IPR024861">
    <property type="entry name" value="Donson"/>
</dbReference>
<gene>
    <name evidence="6" type="primary">DONSON</name>
</gene>
<reference evidence="6" key="2">
    <citation type="submission" date="2025-08" db="UniProtKB">
        <authorList>
            <consortium name="Ensembl"/>
        </authorList>
    </citation>
    <scope>IDENTIFICATION</scope>
</reference>
<keyword evidence="3" id="KW-0539">Nucleus</keyword>
<evidence type="ECO:0000256" key="4">
    <source>
        <dbReference type="ARBA" id="ARBA00025806"/>
    </source>
</evidence>
<dbReference type="GeneTree" id="ENSGT00390000000447"/>
<dbReference type="PANTHER" id="PTHR12972">
    <property type="entry name" value="DOWNSTREAM NEIGHBOR OF SON"/>
    <property type="match status" value="1"/>
</dbReference>
<dbReference type="Ensembl" id="ENSMGAT00000016334.3">
    <property type="protein sequence ID" value="ENSMGAP00000015379.3"/>
    <property type="gene ID" value="ENSMGAG00000014525.3"/>
</dbReference>
<feature type="region of interest" description="Disordered" evidence="5">
    <location>
        <begin position="207"/>
        <end position="232"/>
    </location>
</feature>
<dbReference type="OrthoDB" id="534063at2759"/>
<dbReference type="PANTHER" id="PTHR12972:SF0">
    <property type="entry name" value="PROTEIN DOWNSTREAM NEIGHBOR OF SON"/>
    <property type="match status" value="1"/>
</dbReference>
<dbReference type="GO" id="GO:0031297">
    <property type="term" value="P:replication fork processing"/>
    <property type="evidence" value="ECO:0007669"/>
    <property type="project" value="Ensembl"/>
</dbReference>
<dbReference type="AlphaFoldDB" id="G1NNW6"/>
<dbReference type="GO" id="GO:0030894">
    <property type="term" value="C:replisome"/>
    <property type="evidence" value="ECO:0007669"/>
    <property type="project" value="Ensembl"/>
</dbReference>
<sequence length="369" mass="41335">MLFPLLKDLHLPVPTPDVRTSPRHEFPADWSIKTRLLFMSSQPFTWAEHLKAQEEAQGFAQHCRAAEINLPQSVQEPKLSTELRCAFQQSLVYWLHPSLSWLQLFPRIGADRKIAGKACPWAQDEALQQALMSDWSVSFTSLYNLLKAKLCPYFYVCTYQFTVLFRAAGLAGSDVITAVISPTTRGLREAMRNEGIEFSLPLVEESRSRKQKNSEGNLETEIAQAAPSDDDDDDGFSWLEEMGVQDKVKKPDAISIQLRKEKHEVQVDHRPESLVVVKGTNTFTLLNFLINCKSLVAVAGPQAGLPPTLLSPVAFRGGTMQTLKETVSKDLLKCGLHSKTLDQLSQVPTLGKSSLRFLEMKDSAYAWKS</sequence>
<evidence type="ECO:0000256" key="1">
    <source>
        <dbReference type="ARBA" id="ARBA00004123"/>
    </source>
</evidence>
<evidence type="ECO:0000313" key="6">
    <source>
        <dbReference type="Ensembl" id="ENSMGAP00000015379.3"/>
    </source>
</evidence>
<reference evidence="6" key="3">
    <citation type="submission" date="2025-09" db="UniProtKB">
        <authorList>
            <consortium name="Ensembl"/>
        </authorList>
    </citation>
    <scope>IDENTIFICATION</scope>
</reference>
<dbReference type="GO" id="GO:0005634">
    <property type="term" value="C:nucleus"/>
    <property type="evidence" value="ECO:0007669"/>
    <property type="project" value="UniProtKB-SubCell"/>
</dbReference>
<reference evidence="6 7" key="1">
    <citation type="journal article" date="2010" name="PLoS Biol.">
        <title>Multi-platform next-generation sequencing of the domestic turkey (Meleagris gallopavo): genome assembly and analysis.</title>
        <authorList>
            <person name="Dalloul R.A."/>
            <person name="Long J.A."/>
            <person name="Zimin A.V."/>
            <person name="Aslam L."/>
            <person name="Beal K."/>
            <person name="Blomberg L.A."/>
            <person name="Bouffard P."/>
            <person name="Burt D.W."/>
            <person name="Crasta O."/>
            <person name="Crooijmans R.P."/>
            <person name="Cooper K."/>
            <person name="Coulombe R.A."/>
            <person name="De S."/>
            <person name="Delany M.E."/>
            <person name="Dodgson J.B."/>
            <person name="Dong J.J."/>
            <person name="Evans C."/>
            <person name="Frederickson K.M."/>
            <person name="Flicek P."/>
            <person name="Florea L."/>
            <person name="Folkerts O."/>
            <person name="Groenen M.A."/>
            <person name="Harkins T.T."/>
            <person name="Herrero J."/>
            <person name="Hoffmann S."/>
            <person name="Megens H.J."/>
            <person name="Jiang A."/>
            <person name="de Jong P."/>
            <person name="Kaiser P."/>
            <person name="Kim H."/>
            <person name="Kim K.W."/>
            <person name="Kim S."/>
            <person name="Langenberger D."/>
            <person name="Lee M.K."/>
            <person name="Lee T."/>
            <person name="Mane S."/>
            <person name="Marcais G."/>
            <person name="Marz M."/>
            <person name="McElroy A.P."/>
            <person name="Modise T."/>
            <person name="Nefedov M."/>
            <person name="Notredame C."/>
            <person name="Paton I.R."/>
            <person name="Payne W.S."/>
            <person name="Pertea G."/>
            <person name="Prickett D."/>
            <person name="Puiu D."/>
            <person name="Qioa D."/>
            <person name="Raineri E."/>
            <person name="Ruffier M."/>
            <person name="Salzberg S.L."/>
            <person name="Schatz M.C."/>
            <person name="Scheuring C."/>
            <person name="Schmidt C.J."/>
            <person name="Schroeder S."/>
            <person name="Searle S.M."/>
            <person name="Smith E.J."/>
            <person name="Smith J."/>
            <person name="Sonstegard T.S."/>
            <person name="Stadler P.F."/>
            <person name="Tafer H."/>
            <person name="Tu Z.J."/>
            <person name="Van Tassell C.P."/>
            <person name="Vilella A.J."/>
            <person name="Williams K.P."/>
            <person name="Yorke J.A."/>
            <person name="Zhang L."/>
            <person name="Zhang H.B."/>
            <person name="Zhang X."/>
            <person name="Zhang Y."/>
            <person name="Reed K.M."/>
        </authorList>
    </citation>
    <scope>NUCLEOTIDE SEQUENCE [LARGE SCALE GENOMIC DNA]</scope>
</reference>
<organism evidence="6 7">
    <name type="scientific">Meleagris gallopavo</name>
    <name type="common">Wild turkey</name>
    <dbReference type="NCBI Taxonomy" id="9103"/>
    <lineage>
        <taxon>Eukaryota</taxon>
        <taxon>Metazoa</taxon>
        <taxon>Chordata</taxon>
        <taxon>Craniata</taxon>
        <taxon>Vertebrata</taxon>
        <taxon>Euteleostomi</taxon>
        <taxon>Archelosauria</taxon>
        <taxon>Archosauria</taxon>
        <taxon>Dinosauria</taxon>
        <taxon>Saurischia</taxon>
        <taxon>Theropoda</taxon>
        <taxon>Coelurosauria</taxon>
        <taxon>Aves</taxon>
        <taxon>Neognathae</taxon>
        <taxon>Galloanserae</taxon>
        <taxon>Galliformes</taxon>
        <taxon>Phasianidae</taxon>
        <taxon>Meleagridinae</taxon>
        <taxon>Meleagris</taxon>
    </lineage>
</organism>
<comment type="subcellular location">
    <subcellularLocation>
        <location evidence="1">Nucleus</location>
    </subcellularLocation>
</comment>